<keyword evidence="2 8" id="KW-0819">tRNA processing</keyword>
<feature type="binding site" evidence="8">
    <location>
        <position position="142"/>
    </location>
    <ligand>
        <name>Zn(2+)</name>
        <dbReference type="ChEBI" id="CHEBI:29105"/>
        <label>1</label>
        <note>catalytic</note>
    </ligand>
</feature>
<keyword evidence="6 8" id="KW-0378">Hydrolase</keyword>
<feature type="binding site" evidence="8">
    <location>
        <position position="212"/>
    </location>
    <ligand>
        <name>Zn(2+)</name>
        <dbReference type="ChEBI" id="CHEBI:29105"/>
        <label>1</label>
        <note>catalytic</note>
    </ligand>
</feature>
<feature type="binding site" evidence="8">
    <location>
        <position position="212"/>
    </location>
    <ligand>
        <name>Zn(2+)</name>
        <dbReference type="ChEBI" id="CHEBI:29105"/>
        <label>2</label>
        <note>catalytic</note>
    </ligand>
</feature>
<evidence type="ECO:0000256" key="8">
    <source>
        <dbReference type="HAMAP-Rule" id="MF_01818"/>
    </source>
</evidence>
<comment type="cofactor">
    <cofactor evidence="8">
        <name>Zn(2+)</name>
        <dbReference type="ChEBI" id="CHEBI:29105"/>
    </cofactor>
    <text evidence="8">Binds 2 Zn(2+) ions.</text>
</comment>
<dbReference type="InterPro" id="IPR013471">
    <property type="entry name" value="RNase_Z/BN"/>
</dbReference>
<dbReference type="RefSeq" id="WP_346749755.1">
    <property type="nucleotide sequence ID" value="NZ_JAUJEA010000001.1"/>
</dbReference>
<dbReference type="Proteomes" id="UP001172082">
    <property type="component" value="Unassembled WGS sequence"/>
</dbReference>
<dbReference type="NCBIfam" id="NF000801">
    <property type="entry name" value="PRK00055.1-3"/>
    <property type="match status" value="1"/>
</dbReference>
<keyword evidence="5 8" id="KW-0255">Endonuclease</keyword>
<evidence type="ECO:0000313" key="10">
    <source>
        <dbReference type="Proteomes" id="UP001172082"/>
    </source>
</evidence>
<protein>
    <recommendedName>
        <fullName evidence="8">Ribonuclease Z</fullName>
        <shortName evidence="8">RNase Z</shortName>
        <ecNumber evidence="8">3.1.26.11</ecNumber>
    </recommendedName>
    <alternativeName>
        <fullName evidence="8">tRNA 3 endonuclease</fullName>
    </alternativeName>
    <alternativeName>
        <fullName evidence="8">tRNase Z</fullName>
    </alternativeName>
</protein>
<dbReference type="InterPro" id="IPR036866">
    <property type="entry name" value="RibonucZ/Hydroxyglut_hydro"/>
</dbReference>
<evidence type="ECO:0000256" key="6">
    <source>
        <dbReference type="ARBA" id="ARBA00022801"/>
    </source>
</evidence>
<comment type="similarity">
    <text evidence="8">Belongs to the RNase Z family.</text>
</comment>
<dbReference type="NCBIfam" id="TIGR02651">
    <property type="entry name" value="RNase_Z"/>
    <property type="match status" value="1"/>
</dbReference>
<dbReference type="Gene3D" id="3.60.15.10">
    <property type="entry name" value="Ribonuclease Z/Hydroxyacylglutathione hydrolase-like"/>
    <property type="match status" value="1"/>
</dbReference>
<dbReference type="HAMAP" id="MF_01818">
    <property type="entry name" value="RNase_Z_BN"/>
    <property type="match status" value="1"/>
</dbReference>
<keyword evidence="10" id="KW-1185">Reference proteome</keyword>
<dbReference type="EMBL" id="JAUJEA010000001">
    <property type="protein sequence ID" value="MDN5199722.1"/>
    <property type="molecule type" value="Genomic_DNA"/>
</dbReference>
<evidence type="ECO:0000256" key="7">
    <source>
        <dbReference type="ARBA" id="ARBA00022833"/>
    </source>
</evidence>
<comment type="function">
    <text evidence="8">Zinc phosphodiesterase, which displays some tRNA 3'-processing endonuclease activity. Probably involved in tRNA maturation, by removing a 3'-trailer from precursor tRNA.</text>
</comment>
<keyword evidence="3 8" id="KW-0540">Nuclease</keyword>
<dbReference type="PANTHER" id="PTHR46018">
    <property type="entry name" value="ZINC PHOSPHODIESTERASE ELAC PROTEIN 1"/>
    <property type="match status" value="1"/>
</dbReference>
<evidence type="ECO:0000256" key="4">
    <source>
        <dbReference type="ARBA" id="ARBA00022723"/>
    </source>
</evidence>
<dbReference type="PANTHER" id="PTHR46018:SF2">
    <property type="entry name" value="ZINC PHOSPHODIESTERASE ELAC PROTEIN 1"/>
    <property type="match status" value="1"/>
</dbReference>
<reference evidence="9" key="1">
    <citation type="submission" date="2023-06" db="EMBL/GenBank/DDBJ databases">
        <title>Genomic of Parafulvivirga corallium.</title>
        <authorList>
            <person name="Wang G."/>
        </authorList>
    </citation>
    <scope>NUCLEOTIDE SEQUENCE</scope>
    <source>
        <strain evidence="9">BMA10</strain>
    </source>
</reference>
<sequence length="305" mass="34948">MSFKLQILGANSAKPAYDRNQTAQILTVQNDLFLIDCGEGTQLQLNKYRIKINRIRHIFISHLHGDHYYGLIGLLSTMHLQRRTTELYLYGPPGLSEILALQFKYSDTVLNYKLHFREIETEKKYIIFENDNITVETIPLTHRIPCAGFLFREKTKPMNLIKEKVNNKFSLADIATLKQGKDIVDENGTVVHKNRDYTHPAKKCRSYAYCSDTRYNEGIVDQIKDVDLLYHEATFLSEREERAGETYHSTAGQAASIAQKANVGTLIIGHYSSRYKDLSPFLDEAKLIYNNTMLAIEGECISIND</sequence>
<dbReference type="EC" id="3.1.26.11" evidence="8"/>
<keyword evidence="4 8" id="KW-0479">Metal-binding</keyword>
<evidence type="ECO:0000313" key="9">
    <source>
        <dbReference type="EMBL" id="MDN5199722.1"/>
    </source>
</evidence>
<feature type="binding site" evidence="8">
    <location>
        <position position="66"/>
    </location>
    <ligand>
        <name>Zn(2+)</name>
        <dbReference type="ChEBI" id="CHEBI:29105"/>
        <label>2</label>
        <note>catalytic</note>
    </ligand>
</feature>
<evidence type="ECO:0000256" key="1">
    <source>
        <dbReference type="ARBA" id="ARBA00011738"/>
    </source>
</evidence>
<dbReference type="SUPFAM" id="SSF56281">
    <property type="entry name" value="Metallo-hydrolase/oxidoreductase"/>
    <property type="match status" value="1"/>
</dbReference>
<feature type="binding site" evidence="8">
    <location>
        <position position="270"/>
    </location>
    <ligand>
        <name>Zn(2+)</name>
        <dbReference type="ChEBI" id="CHEBI:29105"/>
        <label>2</label>
        <note>catalytic</note>
    </ligand>
</feature>
<proteinExistence type="inferred from homology"/>
<name>A0ABT8KG72_9BACT</name>
<evidence type="ECO:0000256" key="5">
    <source>
        <dbReference type="ARBA" id="ARBA00022759"/>
    </source>
</evidence>
<evidence type="ECO:0000256" key="3">
    <source>
        <dbReference type="ARBA" id="ARBA00022722"/>
    </source>
</evidence>
<dbReference type="Pfam" id="PF23023">
    <property type="entry name" value="Anti-Pycsar_Apyc1"/>
    <property type="match status" value="1"/>
</dbReference>
<comment type="caution">
    <text evidence="9">The sequence shown here is derived from an EMBL/GenBank/DDBJ whole genome shotgun (WGS) entry which is preliminary data.</text>
</comment>
<gene>
    <name evidence="8" type="primary">rnz</name>
    <name evidence="9" type="ORF">QQ008_00070</name>
</gene>
<comment type="subunit">
    <text evidence="1 8">Homodimer.</text>
</comment>
<evidence type="ECO:0000256" key="2">
    <source>
        <dbReference type="ARBA" id="ARBA00022694"/>
    </source>
</evidence>
<accession>A0ABT8KG72</accession>
<feature type="active site" description="Proton acceptor" evidence="8">
    <location>
        <position position="66"/>
    </location>
</feature>
<feature type="binding site" evidence="8">
    <location>
        <position position="64"/>
    </location>
    <ligand>
        <name>Zn(2+)</name>
        <dbReference type="ChEBI" id="CHEBI:29105"/>
        <label>1</label>
        <note>catalytic</note>
    </ligand>
</feature>
<comment type="catalytic activity">
    <reaction evidence="8">
        <text>Endonucleolytic cleavage of RNA, removing extra 3' nucleotides from tRNA precursor, generating 3' termini of tRNAs. A 3'-hydroxy group is left at the tRNA terminus and a 5'-phosphoryl group is left at the trailer molecule.</text>
        <dbReference type="EC" id="3.1.26.11"/>
    </reaction>
</comment>
<organism evidence="9 10">
    <name type="scientific">Splendidivirga corallicola</name>
    <dbReference type="NCBI Taxonomy" id="3051826"/>
    <lineage>
        <taxon>Bacteria</taxon>
        <taxon>Pseudomonadati</taxon>
        <taxon>Bacteroidota</taxon>
        <taxon>Cytophagia</taxon>
        <taxon>Cytophagales</taxon>
        <taxon>Splendidivirgaceae</taxon>
        <taxon>Splendidivirga</taxon>
    </lineage>
</organism>
<dbReference type="CDD" id="cd07717">
    <property type="entry name" value="RNaseZ_ZiPD-like_MBL-fold"/>
    <property type="match status" value="1"/>
</dbReference>
<keyword evidence="7 8" id="KW-0862">Zinc</keyword>
<feature type="binding site" evidence="8">
    <location>
        <position position="62"/>
    </location>
    <ligand>
        <name>Zn(2+)</name>
        <dbReference type="ChEBI" id="CHEBI:29105"/>
        <label>1</label>
        <note>catalytic</note>
    </ligand>
</feature>
<dbReference type="GO" id="GO:0042781">
    <property type="term" value="F:3'-tRNA processing endoribonuclease activity"/>
    <property type="evidence" value="ECO:0007669"/>
    <property type="project" value="UniProtKB-EC"/>
</dbReference>
<feature type="binding site" evidence="8">
    <location>
        <position position="67"/>
    </location>
    <ligand>
        <name>Zn(2+)</name>
        <dbReference type="ChEBI" id="CHEBI:29105"/>
        <label>2</label>
        <note>catalytic</note>
    </ligand>
</feature>